<protein>
    <submittedName>
        <fullName evidence="4">Methyltransferase</fullName>
    </submittedName>
</protein>
<dbReference type="GO" id="GO:0008168">
    <property type="term" value="F:methyltransferase activity"/>
    <property type="evidence" value="ECO:0007669"/>
    <property type="project" value="UniProtKB-KW"/>
</dbReference>
<dbReference type="CDD" id="cd02440">
    <property type="entry name" value="AdoMet_MTases"/>
    <property type="match status" value="1"/>
</dbReference>
<evidence type="ECO:0000313" key="4">
    <source>
        <dbReference type="EMBL" id="GHB43529.1"/>
    </source>
</evidence>
<dbReference type="PANTHER" id="PTHR43861:SF1">
    <property type="entry name" value="TRANS-ACONITATE 2-METHYLTRANSFERASE"/>
    <property type="match status" value="1"/>
</dbReference>
<comment type="caution">
    <text evidence="4">The sequence shown here is derived from an EMBL/GenBank/DDBJ whole genome shotgun (WGS) entry which is preliminary data.</text>
</comment>
<name>A0ABQ3EK37_9HYPH</name>
<dbReference type="RefSeq" id="WP_189438201.1">
    <property type="nucleotide sequence ID" value="NZ_BMXE01000007.1"/>
</dbReference>
<evidence type="ECO:0000313" key="5">
    <source>
        <dbReference type="Proteomes" id="UP000637980"/>
    </source>
</evidence>
<dbReference type="PANTHER" id="PTHR43861">
    <property type="entry name" value="TRANS-ACONITATE 2-METHYLTRANSFERASE-RELATED"/>
    <property type="match status" value="1"/>
</dbReference>
<reference evidence="5" key="1">
    <citation type="journal article" date="2019" name="Int. J. Syst. Evol. Microbiol.">
        <title>The Global Catalogue of Microorganisms (GCM) 10K type strain sequencing project: providing services to taxonomists for standard genome sequencing and annotation.</title>
        <authorList>
            <consortium name="The Broad Institute Genomics Platform"/>
            <consortium name="The Broad Institute Genome Sequencing Center for Infectious Disease"/>
            <person name="Wu L."/>
            <person name="Ma J."/>
        </authorList>
    </citation>
    <scope>NUCLEOTIDE SEQUENCE [LARGE SCALE GENOMIC DNA]</scope>
    <source>
        <strain evidence="5">KCTC 12861</strain>
    </source>
</reference>
<dbReference type="InterPro" id="IPR029063">
    <property type="entry name" value="SAM-dependent_MTases_sf"/>
</dbReference>
<keyword evidence="5" id="KW-1185">Reference proteome</keyword>
<dbReference type="GO" id="GO:0032259">
    <property type="term" value="P:methylation"/>
    <property type="evidence" value="ECO:0007669"/>
    <property type="project" value="UniProtKB-KW"/>
</dbReference>
<gene>
    <name evidence="4" type="ORF">GCM10007094_36190</name>
</gene>
<dbReference type="Gene3D" id="3.40.50.150">
    <property type="entry name" value="Vaccinia Virus protein VP39"/>
    <property type="match status" value="1"/>
</dbReference>
<evidence type="ECO:0000259" key="3">
    <source>
        <dbReference type="Pfam" id="PF13649"/>
    </source>
</evidence>
<organism evidence="4 5">
    <name type="scientific">Pseudovibrio japonicus</name>
    <dbReference type="NCBI Taxonomy" id="366534"/>
    <lineage>
        <taxon>Bacteria</taxon>
        <taxon>Pseudomonadati</taxon>
        <taxon>Pseudomonadota</taxon>
        <taxon>Alphaproteobacteria</taxon>
        <taxon>Hyphomicrobiales</taxon>
        <taxon>Stappiaceae</taxon>
        <taxon>Pseudovibrio</taxon>
    </lineage>
</organism>
<sequence>MNERTIFTDPHLAQFYELAPHDRTDHTFCKDLASDADSVLDLGCGTGELTVQLAKGRHVVGLDPAAAMLEIARSRPGGDQVTWVEGDARHFELGETFDLICLTGHSFQFFLTEEDQRLALSKIAMHLKPTGQFVFDTRNPNFPGRKTRSKSETLKRTQHEELGEIESWNISHYDEPTQVLSFTNAYKDLESGQVFSAPSQIKYTAKERLDQLLQEAGLRVETWLGEWTGEPFHAASREIIPIGRKA</sequence>
<proteinExistence type="predicted"/>
<dbReference type="Pfam" id="PF13649">
    <property type="entry name" value="Methyltransf_25"/>
    <property type="match status" value="1"/>
</dbReference>
<keyword evidence="2" id="KW-0808">Transferase</keyword>
<evidence type="ECO:0000256" key="2">
    <source>
        <dbReference type="ARBA" id="ARBA00022679"/>
    </source>
</evidence>
<keyword evidence="1 4" id="KW-0489">Methyltransferase</keyword>
<accession>A0ABQ3EK37</accession>
<dbReference type="Proteomes" id="UP000637980">
    <property type="component" value="Unassembled WGS sequence"/>
</dbReference>
<dbReference type="SUPFAM" id="SSF53335">
    <property type="entry name" value="S-adenosyl-L-methionine-dependent methyltransferases"/>
    <property type="match status" value="1"/>
</dbReference>
<feature type="domain" description="Methyltransferase" evidence="3">
    <location>
        <begin position="39"/>
        <end position="131"/>
    </location>
</feature>
<evidence type="ECO:0000256" key="1">
    <source>
        <dbReference type="ARBA" id="ARBA00022603"/>
    </source>
</evidence>
<dbReference type="InterPro" id="IPR041698">
    <property type="entry name" value="Methyltransf_25"/>
</dbReference>
<dbReference type="EMBL" id="BMXE01000007">
    <property type="protein sequence ID" value="GHB43529.1"/>
    <property type="molecule type" value="Genomic_DNA"/>
</dbReference>